<dbReference type="PANTHER" id="PTHR33204">
    <property type="entry name" value="TRANSCRIPTIONAL REGULATOR, MARR FAMILY"/>
    <property type="match status" value="1"/>
</dbReference>
<organism evidence="5 6">
    <name type="scientific">Terrabacter aeriphilus</name>
    <dbReference type="NCBI Taxonomy" id="515662"/>
    <lineage>
        <taxon>Bacteria</taxon>
        <taxon>Bacillati</taxon>
        <taxon>Actinomycetota</taxon>
        <taxon>Actinomycetes</taxon>
        <taxon>Micrococcales</taxon>
        <taxon>Intrasporangiaceae</taxon>
        <taxon>Terrabacter</taxon>
    </lineage>
</organism>
<keyword evidence="2" id="KW-0238">DNA-binding</keyword>
<dbReference type="InterPro" id="IPR036388">
    <property type="entry name" value="WH-like_DNA-bd_sf"/>
</dbReference>
<comment type="caution">
    <text evidence="5">The sequence shown here is derived from an EMBL/GenBank/DDBJ whole genome shotgun (WGS) entry which is preliminary data.</text>
</comment>
<dbReference type="SUPFAM" id="SSF46785">
    <property type="entry name" value="Winged helix' DNA-binding domain"/>
    <property type="match status" value="1"/>
</dbReference>
<sequence>MARHDPGAGQYCPISRTLDVVGERWSLLILRDMMTGTTRFNDLARGLPGLSRTLLTKRLRHLERAGVVERTVMGYELTPAGRALEPVVFGLAQWGADWVFGDPQPDELDAQLLVWWMHARVDTSVLGGDRHVLHVRFSDDLRRFWILVEHGTPSVCMADPGFPVDLTISSDVASLYAVWLGRLSLPVALRSGRVQVEGTSAVTRRLGQLLRLSPVAPFVATAASAG</sequence>
<evidence type="ECO:0000313" key="5">
    <source>
        <dbReference type="EMBL" id="GAA5026778.1"/>
    </source>
</evidence>
<dbReference type="SUPFAM" id="SSF55718">
    <property type="entry name" value="SCP-like"/>
    <property type="match status" value="1"/>
</dbReference>
<evidence type="ECO:0000256" key="3">
    <source>
        <dbReference type="ARBA" id="ARBA00023163"/>
    </source>
</evidence>
<dbReference type="InterPro" id="IPR011991">
    <property type="entry name" value="ArsR-like_HTH"/>
</dbReference>
<dbReference type="Gene3D" id="1.10.10.10">
    <property type="entry name" value="Winged helix-like DNA-binding domain superfamily/Winged helix DNA-binding domain"/>
    <property type="match status" value="1"/>
</dbReference>
<dbReference type="Gene3D" id="3.30.1050.10">
    <property type="entry name" value="SCP2 sterol-binding domain"/>
    <property type="match status" value="1"/>
</dbReference>
<dbReference type="RefSeq" id="WP_345507404.1">
    <property type="nucleotide sequence ID" value="NZ_BAABIW010000014.1"/>
</dbReference>
<keyword evidence="1" id="KW-0805">Transcription regulation</keyword>
<reference evidence="6" key="1">
    <citation type="journal article" date="2019" name="Int. J. Syst. Evol. Microbiol.">
        <title>The Global Catalogue of Microorganisms (GCM) 10K type strain sequencing project: providing services to taxonomists for standard genome sequencing and annotation.</title>
        <authorList>
            <consortium name="The Broad Institute Genomics Platform"/>
            <consortium name="The Broad Institute Genome Sequencing Center for Infectious Disease"/>
            <person name="Wu L."/>
            <person name="Ma J."/>
        </authorList>
    </citation>
    <scope>NUCLEOTIDE SEQUENCE [LARGE SCALE GENOMIC DNA]</scope>
    <source>
        <strain evidence="6">JCM 17687</strain>
    </source>
</reference>
<dbReference type="InterPro" id="IPR036527">
    <property type="entry name" value="SCP2_sterol-bd_dom_sf"/>
</dbReference>
<dbReference type="InterPro" id="IPR036390">
    <property type="entry name" value="WH_DNA-bd_sf"/>
</dbReference>
<evidence type="ECO:0000259" key="4">
    <source>
        <dbReference type="PROSITE" id="PS51118"/>
    </source>
</evidence>
<dbReference type="PANTHER" id="PTHR33204:SF18">
    <property type="entry name" value="TRANSCRIPTIONAL REGULATORY PROTEIN"/>
    <property type="match status" value="1"/>
</dbReference>
<keyword evidence="6" id="KW-1185">Reference proteome</keyword>
<evidence type="ECO:0000313" key="6">
    <source>
        <dbReference type="Proteomes" id="UP001500427"/>
    </source>
</evidence>
<feature type="domain" description="HTH hxlR-type" evidence="4">
    <location>
        <begin position="12"/>
        <end position="103"/>
    </location>
</feature>
<evidence type="ECO:0000256" key="1">
    <source>
        <dbReference type="ARBA" id="ARBA00023015"/>
    </source>
</evidence>
<dbReference type="EMBL" id="BAABIW010000014">
    <property type="protein sequence ID" value="GAA5026778.1"/>
    <property type="molecule type" value="Genomic_DNA"/>
</dbReference>
<protein>
    <submittedName>
        <fullName evidence="5">Winged helix-turn-helix transcriptional regulator</fullName>
    </submittedName>
</protein>
<name>A0ABP9JDD6_9MICO</name>
<dbReference type="InterPro" id="IPR002577">
    <property type="entry name" value="HTH_HxlR"/>
</dbReference>
<keyword evidence="3" id="KW-0804">Transcription</keyword>
<dbReference type="PROSITE" id="PS51118">
    <property type="entry name" value="HTH_HXLR"/>
    <property type="match status" value="1"/>
</dbReference>
<dbReference type="Proteomes" id="UP001500427">
    <property type="component" value="Unassembled WGS sequence"/>
</dbReference>
<gene>
    <name evidence="5" type="ORF">GCM10023258_20890</name>
</gene>
<dbReference type="CDD" id="cd00090">
    <property type="entry name" value="HTH_ARSR"/>
    <property type="match status" value="1"/>
</dbReference>
<proteinExistence type="predicted"/>
<evidence type="ECO:0000256" key="2">
    <source>
        <dbReference type="ARBA" id="ARBA00023125"/>
    </source>
</evidence>
<dbReference type="Pfam" id="PF01638">
    <property type="entry name" value="HxlR"/>
    <property type="match status" value="1"/>
</dbReference>
<accession>A0ABP9JDD6</accession>